<dbReference type="Pfam" id="PF07730">
    <property type="entry name" value="HisKA_3"/>
    <property type="match status" value="1"/>
</dbReference>
<reference evidence="7 8" key="2">
    <citation type="journal article" date="2010" name="Stand. Genomic Sci.">
        <title>Complete genome sequence of Desulfohalobium retbaense type strain (HR(100)).</title>
        <authorList>
            <person name="Spring S."/>
            <person name="Nolan M."/>
            <person name="Lapidus A."/>
            <person name="Glavina Del Rio T."/>
            <person name="Copeland A."/>
            <person name="Tice H."/>
            <person name="Cheng J.F."/>
            <person name="Lucas S."/>
            <person name="Land M."/>
            <person name="Chen F."/>
            <person name="Bruce D."/>
            <person name="Goodwin L."/>
            <person name="Pitluck S."/>
            <person name="Ivanova N."/>
            <person name="Mavromatis K."/>
            <person name="Mikhailova N."/>
            <person name="Pati A."/>
            <person name="Chen A."/>
            <person name="Palaniappan K."/>
            <person name="Hauser L."/>
            <person name="Chang Y.J."/>
            <person name="Jeffries C.D."/>
            <person name="Munk C."/>
            <person name="Kiss H."/>
            <person name="Chain P."/>
            <person name="Han C."/>
            <person name="Brettin T."/>
            <person name="Detter J.C."/>
            <person name="Schuler E."/>
            <person name="Goker M."/>
            <person name="Rohde M."/>
            <person name="Bristow J."/>
            <person name="Eisen J.A."/>
            <person name="Markowitz V."/>
            <person name="Hugenholtz P."/>
            <person name="Kyrpides N.C."/>
            <person name="Klenk H.P."/>
        </authorList>
    </citation>
    <scope>NUCLEOTIDE SEQUENCE [LARGE SCALE GENOMIC DNA]</scope>
    <source>
        <strain evidence="8">ATCC 49802 / DSM 20745 / S 6022</strain>
    </source>
</reference>
<feature type="coiled-coil region" evidence="4">
    <location>
        <begin position="83"/>
        <end position="120"/>
    </location>
</feature>
<dbReference type="RefSeq" id="WP_012871295.1">
    <property type="nucleotide sequence ID" value="NC_013523.1"/>
</dbReference>
<dbReference type="GO" id="GO:0016020">
    <property type="term" value="C:membrane"/>
    <property type="evidence" value="ECO:0007669"/>
    <property type="project" value="InterPro"/>
</dbReference>
<evidence type="ECO:0000259" key="5">
    <source>
        <dbReference type="Pfam" id="PF05384"/>
    </source>
</evidence>
<dbReference type="Gene3D" id="3.30.565.10">
    <property type="entry name" value="Histidine kinase-like ATPase, C-terminal domain"/>
    <property type="match status" value="1"/>
</dbReference>
<proteinExistence type="predicted"/>
<evidence type="ECO:0000259" key="6">
    <source>
        <dbReference type="Pfam" id="PF07730"/>
    </source>
</evidence>
<dbReference type="InterPro" id="IPR036890">
    <property type="entry name" value="HATPase_C_sf"/>
</dbReference>
<dbReference type="Gene3D" id="1.20.5.1930">
    <property type="match status" value="1"/>
</dbReference>
<keyword evidence="8" id="KW-1185">Reference proteome</keyword>
<dbReference type="FunCoup" id="D1C1Y1">
    <property type="interactions" value="30"/>
</dbReference>
<sequence length="362" mass="40870">MSLPPPQTKEFALRLETLAAECRAELEEGSKALQEIALLVSQTASEVDRLSQRELQLANRVREMDANLESYARSDIRDMLRAAHEVELRLLMMRSQLEQLQERERTIRDHQERLRTLVDLAETYLTIQGARSGAGDMRTRGLRHGATVALPSVPFADIIQAQEDERLRLAQRVVDGPAQALANILLEAEVCERLMERDPEQARTELGELRRVAADALSESRRMLLELRPVVLRELGVVPTLRRYLTQVSRNRPIEGHIDGPDHDGDLAEPVRLALYRLLQEAIAAAVADDGVQAIDIDVRYEDAQVTARIEVRGQGLERNQTLPRLRTDETVQRRLDHLGAELHFEPVDDTATRLALVIPLA</sequence>
<organism evidence="7 8">
    <name type="scientific">Sphaerobacter thermophilus (strain ATCC 49802 / DSM 20745 / KCCM 41009 / NCIMB 13125 / S 6022)</name>
    <dbReference type="NCBI Taxonomy" id="479434"/>
    <lineage>
        <taxon>Bacteria</taxon>
        <taxon>Pseudomonadati</taxon>
        <taxon>Thermomicrobiota</taxon>
        <taxon>Thermomicrobia</taxon>
        <taxon>Sphaerobacterales</taxon>
        <taxon>Sphaerobacterineae</taxon>
        <taxon>Sphaerobacteraceae</taxon>
        <taxon>Sphaerobacter</taxon>
    </lineage>
</organism>
<dbReference type="GO" id="GO:0046983">
    <property type="term" value="F:protein dimerization activity"/>
    <property type="evidence" value="ECO:0007669"/>
    <property type="project" value="InterPro"/>
</dbReference>
<dbReference type="AlphaFoldDB" id="D1C1Y1"/>
<dbReference type="PANTHER" id="PTHR24421:SF55">
    <property type="entry name" value="SENSOR HISTIDINE KINASE YDFH"/>
    <property type="match status" value="1"/>
</dbReference>
<feature type="domain" description="Signal transduction histidine kinase subgroup 3 dimerisation and phosphoacceptor" evidence="6">
    <location>
        <begin position="165"/>
        <end position="232"/>
    </location>
</feature>
<evidence type="ECO:0000256" key="2">
    <source>
        <dbReference type="ARBA" id="ARBA00022777"/>
    </source>
</evidence>
<evidence type="ECO:0000313" key="8">
    <source>
        <dbReference type="Proteomes" id="UP000002027"/>
    </source>
</evidence>
<dbReference type="STRING" id="479434.Sthe_0811"/>
<name>D1C1Y1_SPHTD</name>
<dbReference type="InterPro" id="IPR011712">
    <property type="entry name" value="Sig_transdc_His_kin_sub3_dim/P"/>
</dbReference>
<keyword evidence="1" id="KW-0808">Transferase</keyword>
<dbReference type="InterPro" id="IPR008595">
    <property type="entry name" value="DegS"/>
</dbReference>
<dbReference type="InterPro" id="IPR050482">
    <property type="entry name" value="Sensor_HK_TwoCompSys"/>
</dbReference>
<dbReference type="SMR" id="D1C1Y1"/>
<feature type="domain" description="Sensor DegS" evidence="5">
    <location>
        <begin position="19"/>
        <end position="123"/>
    </location>
</feature>
<dbReference type="KEGG" id="sti:Sthe_0811"/>
<evidence type="ECO:0000256" key="1">
    <source>
        <dbReference type="ARBA" id="ARBA00022679"/>
    </source>
</evidence>
<evidence type="ECO:0000256" key="4">
    <source>
        <dbReference type="SAM" id="Coils"/>
    </source>
</evidence>
<dbReference type="Pfam" id="PF05384">
    <property type="entry name" value="DegS"/>
    <property type="match status" value="1"/>
</dbReference>
<dbReference type="OrthoDB" id="9781904at2"/>
<protein>
    <submittedName>
        <fullName evidence="7">Histidine kinase dimerization and phosphoacceptor region</fullName>
    </submittedName>
</protein>
<reference evidence="8" key="1">
    <citation type="submission" date="2009-11" db="EMBL/GenBank/DDBJ databases">
        <title>The complete chromosome 1 of Sphaerobacter thermophilus DSM 20745.</title>
        <authorList>
            <person name="Lucas S."/>
            <person name="Copeland A."/>
            <person name="Lapidus A."/>
            <person name="Glavina del Rio T."/>
            <person name="Dalin E."/>
            <person name="Tice H."/>
            <person name="Bruce D."/>
            <person name="Goodwin L."/>
            <person name="Pitluck S."/>
            <person name="Kyrpides N."/>
            <person name="Mavromatis K."/>
            <person name="Ivanova N."/>
            <person name="Mikhailova N."/>
            <person name="LaButti K.M."/>
            <person name="Clum A."/>
            <person name="Sun H.I."/>
            <person name="Brettin T."/>
            <person name="Detter J.C."/>
            <person name="Han C."/>
            <person name="Larimer F."/>
            <person name="Land M."/>
            <person name="Hauser L."/>
            <person name="Markowitz V."/>
            <person name="Cheng J.F."/>
            <person name="Hugenholtz P."/>
            <person name="Woyke T."/>
            <person name="Wu D."/>
            <person name="Steenblock K."/>
            <person name="Schneider S."/>
            <person name="Pukall R."/>
            <person name="Goeker M."/>
            <person name="Klenk H.P."/>
            <person name="Eisen J.A."/>
        </authorList>
    </citation>
    <scope>NUCLEOTIDE SEQUENCE [LARGE SCALE GENOMIC DNA]</scope>
    <source>
        <strain evidence="8">ATCC 49802 / DSM 20745 / S 6022</strain>
    </source>
</reference>
<dbReference type="EMBL" id="CP001823">
    <property type="protein sequence ID" value="ACZ38248.1"/>
    <property type="molecule type" value="Genomic_DNA"/>
</dbReference>
<evidence type="ECO:0000313" key="7">
    <source>
        <dbReference type="EMBL" id="ACZ38248.1"/>
    </source>
</evidence>
<keyword evidence="4" id="KW-0175">Coiled coil</keyword>
<evidence type="ECO:0000256" key="3">
    <source>
        <dbReference type="ARBA" id="ARBA00023012"/>
    </source>
</evidence>
<dbReference type="eggNOG" id="COG4585">
    <property type="taxonomic scope" value="Bacteria"/>
</dbReference>
<keyword evidence="2 7" id="KW-0418">Kinase</keyword>
<dbReference type="GO" id="GO:0000155">
    <property type="term" value="F:phosphorelay sensor kinase activity"/>
    <property type="evidence" value="ECO:0007669"/>
    <property type="project" value="InterPro"/>
</dbReference>
<gene>
    <name evidence="7" type="ordered locus">Sthe_0811</name>
</gene>
<dbReference type="PANTHER" id="PTHR24421">
    <property type="entry name" value="NITRATE/NITRITE SENSOR PROTEIN NARX-RELATED"/>
    <property type="match status" value="1"/>
</dbReference>
<dbReference type="InParanoid" id="D1C1Y1"/>
<dbReference type="Proteomes" id="UP000002027">
    <property type="component" value="Chromosome 1"/>
</dbReference>
<accession>D1C1Y1</accession>
<keyword evidence="3" id="KW-0902">Two-component regulatory system</keyword>
<dbReference type="HOGENOM" id="CLU_000445_20_0_0"/>